<dbReference type="Gene3D" id="3.10.620.30">
    <property type="match status" value="1"/>
</dbReference>
<dbReference type="RefSeq" id="WP_229534652.1">
    <property type="nucleotide sequence ID" value="NZ_JAJHJB010000009.1"/>
</dbReference>
<evidence type="ECO:0000313" key="2">
    <source>
        <dbReference type="EMBL" id="MCC5465397.1"/>
    </source>
</evidence>
<name>A0ABS8HQC4_9FIRM</name>
<dbReference type="PANTHER" id="PTHR33490">
    <property type="entry name" value="BLR5614 PROTEIN-RELATED"/>
    <property type="match status" value="1"/>
</dbReference>
<dbReference type="EMBL" id="JAJHJB010000009">
    <property type="protein sequence ID" value="MCC5465397.1"/>
    <property type="molecule type" value="Genomic_DNA"/>
</dbReference>
<dbReference type="InterPro" id="IPR002931">
    <property type="entry name" value="Transglutaminase-like"/>
</dbReference>
<evidence type="ECO:0000313" key="3">
    <source>
        <dbReference type="Proteomes" id="UP001165492"/>
    </source>
</evidence>
<dbReference type="Proteomes" id="UP001165492">
    <property type="component" value="Unassembled WGS sequence"/>
</dbReference>
<dbReference type="PANTHER" id="PTHR33490:SF3">
    <property type="entry name" value="CONSERVED INTEGRAL MEMBRANE PROTEIN"/>
    <property type="match status" value="1"/>
</dbReference>
<accession>A0ABS8HQC4</accession>
<comment type="caution">
    <text evidence="2">The sequence shown here is derived from an EMBL/GenBank/DDBJ whole genome shotgun (WGS) entry which is preliminary data.</text>
</comment>
<evidence type="ECO:0000259" key="1">
    <source>
        <dbReference type="Pfam" id="PF01841"/>
    </source>
</evidence>
<dbReference type="SUPFAM" id="SSF54001">
    <property type="entry name" value="Cysteine proteinases"/>
    <property type="match status" value="1"/>
</dbReference>
<proteinExistence type="predicted"/>
<keyword evidence="3" id="KW-1185">Reference proteome</keyword>
<dbReference type="Pfam" id="PF01841">
    <property type="entry name" value="Transglut_core"/>
    <property type="match status" value="1"/>
</dbReference>
<organism evidence="2 3">
    <name type="scientific">Pelosinus baikalensis</name>
    <dbReference type="NCBI Taxonomy" id="2892015"/>
    <lineage>
        <taxon>Bacteria</taxon>
        <taxon>Bacillati</taxon>
        <taxon>Bacillota</taxon>
        <taxon>Negativicutes</taxon>
        <taxon>Selenomonadales</taxon>
        <taxon>Sporomusaceae</taxon>
        <taxon>Pelosinus</taxon>
    </lineage>
</organism>
<sequence>MNIAKHEIELILEMDNISEYLKNSDILDYENEFIMHIGDSLSAGILDEVEIVKRVYEYVRDEIPHSFDISGQIVTSKASEVLIQRQGICYAKSHLLVAILRYLEIPAGFCYQKLILNDAETPRRLVLHALCAVYLKDIKKWIRIDARGNNPCVNAQFCIEGEKLAFPIREELGETDGLIIYANPNKRTVESLKKSKIISELIQNLPSEL</sequence>
<dbReference type="InterPro" id="IPR038765">
    <property type="entry name" value="Papain-like_cys_pep_sf"/>
</dbReference>
<gene>
    <name evidence="2" type="ORF">LMF89_08490</name>
</gene>
<reference evidence="2" key="1">
    <citation type="submission" date="2021-11" db="EMBL/GenBank/DDBJ databases">
        <title>Description of a new species Pelosinus isolated from the bottom sediments of Lake Baikal.</title>
        <authorList>
            <person name="Zakharyuk A."/>
        </authorList>
    </citation>
    <scope>NUCLEOTIDE SEQUENCE</scope>
    <source>
        <strain evidence="2">Bkl1</strain>
    </source>
</reference>
<feature type="domain" description="Transglutaminase-like" evidence="1">
    <location>
        <begin position="39"/>
        <end position="146"/>
    </location>
</feature>
<protein>
    <submittedName>
        <fullName evidence="2">Transglutaminase-like domain-containing protein</fullName>
    </submittedName>
</protein>